<organism evidence="2 4">
    <name type="scientific">Abeliophyllum distichum</name>
    <dbReference type="NCBI Taxonomy" id="126358"/>
    <lineage>
        <taxon>Eukaryota</taxon>
        <taxon>Viridiplantae</taxon>
        <taxon>Streptophyta</taxon>
        <taxon>Embryophyta</taxon>
        <taxon>Tracheophyta</taxon>
        <taxon>Spermatophyta</taxon>
        <taxon>Magnoliopsida</taxon>
        <taxon>eudicotyledons</taxon>
        <taxon>Gunneridae</taxon>
        <taxon>Pentapetalae</taxon>
        <taxon>asterids</taxon>
        <taxon>lamiids</taxon>
        <taxon>Lamiales</taxon>
        <taxon>Oleaceae</taxon>
        <taxon>Forsythieae</taxon>
        <taxon>Abeliophyllum</taxon>
    </lineage>
</organism>
<reference evidence="4" key="1">
    <citation type="submission" date="2024-07" db="EMBL/GenBank/DDBJ databases">
        <title>Two chromosome-level genome assemblies of Korean endemic species Abeliophyllum distichum and Forsythia ovata (Oleaceae).</title>
        <authorList>
            <person name="Jang H."/>
        </authorList>
    </citation>
    <scope>NUCLEOTIDE SEQUENCE [LARGE SCALE GENOMIC DNA]</scope>
</reference>
<name>A0ABD1S9C9_9LAMI</name>
<evidence type="ECO:0000313" key="2">
    <source>
        <dbReference type="EMBL" id="KAL2497276.1"/>
    </source>
</evidence>
<dbReference type="PANTHER" id="PTHR11199">
    <property type="entry name" value="STROMAL ANTIGEN"/>
    <property type="match status" value="1"/>
</dbReference>
<feature type="compositionally biased region" description="Low complexity" evidence="1">
    <location>
        <begin position="20"/>
        <end position="31"/>
    </location>
</feature>
<sequence length="101" mass="11290">METLRRSPPETPRWPSSPMKNSASNDKSLSSKSFQECKDLASRLSGLYVGAARNKHKSEILNIIREGINYAFLDAPKQLSFLDGVVLHFVSKLPTPDILDM</sequence>
<dbReference type="EMBL" id="JBFOLK010000007">
    <property type="protein sequence ID" value="KAL2497276.1"/>
    <property type="molecule type" value="Genomic_DNA"/>
</dbReference>
<dbReference type="PANTHER" id="PTHR11199:SF0">
    <property type="entry name" value="LD34181P-RELATED"/>
    <property type="match status" value="1"/>
</dbReference>
<protein>
    <submittedName>
        <fullName evidence="2">Sister-chromatid cohesion protein 3</fullName>
    </submittedName>
</protein>
<dbReference type="AlphaFoldDB" id="A0ABD1S9C9"/>
<dbReference type="InterPro" id="IPR039662">
    <property type="entry name" value="Cohesin_Scc3/SA"/>
</dbReference>
<feature type="region of interest" description="Disordered" evidence="1">
    <location>
        <begin position="1"/>
        <end position="31"/>
    </location>
</feature>
<evidence type="ECO:0000313" key="4">
    <source>
        <dbReference type="Proteomes" id="UP001604336"/>
    </source>
</evidence>
<accession>A0ABD1S9C9</accession>
<dbReference type="EMBL" id="JBFOLK010000007">
    <property type="protein sequence ID" value="KAL2498912.1"/>
    <property type="molecule type" value="Genomic_DNA"/>
</dbReference>
<dbReference type="Proteomes" id="UP001604336">
    <property type="component" value="Unassembled WGS sequence"/>
</dbReference>
<evidence type="ECO:0000313" key="3">
    <source>
        <dbReference type="EMBL" id="KAL2498912.1"/>
    </source>
</evidence>
<reference evidence="2" key="2">
    <citation type="submission" date="2024-07" db="EMBL/GenBank/DDBJ databases">
        <title>Two chromosome-level genome assemblies of Korean endemic species Abeliophyllum distichum and Forsythia ovata (Oleaceae).</title>
        <authorList>
            <person name="Mun J.H."/>
        </authorList>
    </citation>
    <scope>NUCLEOTIDE SEQUENCE</scope>
    <source>
        <strain evidence="2">KNKB198505000391</strain>
        <tissue evidence="2">Leaf</tissue>
    </source>
</reference>
<proteinExistence type="predicted"/>
<comment type="caution">
    <text evidence="2">The sequence shown here is derived from an EMBL/GenBank/DDBJ whole genome shotgun (WGS) entry which is preliminary data.</text>
</comment>
<gene>
    <name evidence="2" type="ORF">Adt_22826</name>
    <name evidence="3" type="ORF">Adt_24462</name>
</gene>
<evidence type="ECO:0000256" key="1">
    <source>
        <dbReference type="SAM" id="MobiDB-lite"/>
    </source>
</evidence>
<keyword evidence="4" id="KW-1185">Reference proteome</keyword>